<feature type="region of interest" description="Disordered" evidence="1">
    <location>
        <begin position="84"/>
        <end position="107"/>
    </location>
</feature>
<dbReference type="GeneID" id="20084912"/>
<dbReference type="AlphaFoldDB" id="A0A024U2H8"/>
<dbReference type="EMBL" id="QUSY01000255">
    <property type="protein sequence ID" value="RHY30993.1"/>
    <property type="molecule type" value="Genomic_DNA"/>
</dbReference>
<reference evidence="2" key="1">
    <citation type="submission" date="2013-12" db="EMBL/GenBank/DDBJ databases">
        <title>The Genome Sequence of Aphanomyces invadans NJM9701.</title>
        <authorList>
            <consortium name="The Broad Institute Genomics Platform"/>
            <person name="Russ C."/>
            <person name="Tyler B."/>
            <person name="van West P."/>
            <person name="Dieguez-Uribeondo J."/>
            <person name="Young S.K."/>
            <person name="Zeng Q."/>
            <person name="Gargeya S."/>
            <person name="Fitzgerald M."/>
            <person name="Abouelleil A."/>
            <person name="Alvarado L."/>
            <person name="Chapman S.B."/>
            <person name="Gainer-Dewar J."/>
            <person name="Goldberg J."/>
            <person name="Griggs A."/>
            <person name="Gujja S."/>
            <person name="Hansen M."/>
            <person name="Howarth C."/>
            <person name="Imamovic A."/>
            <person name="Ireland A."/>
            <person name="Larimer J."/>
            <person name="McCowan C."/>
            <person name="Murphy C."/>
            <person name="Pearson M."/>
            <person name="Poon T.W."/>
            <person name="Priest M."/>
            <person name="Roberts A."/>
            <person name="Saif S."/>
            <person name="Shea T."/>
            <person name="Sykes S."/>
            <person name="Wortman J."/>
            <person name="Nusbaum C."/>
            <person name="Birren B."/>
        </authorList>
    </citation>
    <scope>NUCLEOTIDE SEQUENCE [LARGE SCALE GENOMIC DNA]</scope>
    <source>
        <strain evidence="2">NJM9701</strain>
    </source>
</reference>
<evidence type="ECO:0000256" key="1">
    <source>
        <dbReference type="SAM" id="MobiDB-lite"/>
    </source>
</evidence>
<evidence type="ECO:0000313" key="4">
    <source>
        <dbReference type="Proteomes" id="UP000285060"/>
    </source>
</evidence>
<gene>
    <name evidence="3" type="ORF">DYB32_003856</name>
    <name evidence="2" type="ORF">H310_07862</name>
</gene>
<evidence type="ECO:0000313" key="3">
    <source>
        <dbReference type="EMBL" id="RHY30993.1"/>
    </source>
</evidence>
<keyword evidence="4" id="KW-1185">Reference proteome</keyword>
<proteinExistence type="predicted"/>
<dbReference type="VEuPathDB" id="FungiDB:H310_07862"/>
<reference evidence="3 4" key="2">
    <citation type="submission" date="2018-08" db="EMBL/GenBank/DDBJ databases">
        <title>Aphanomyces genome sequencing and annotation.</title>
        <authorList>
            <person name="Minardi D."/>
            <person name="Oidtmann B."/>
            <person name="Van Der Giezen M."/>
            <person name="Studholme D.J."/>
        </authorList>
    </citation>
    <scope>NUCLEOTIDE SEQUENCE [LARGE SCALE GENOMIC DNA]</scope>
    <source>
        <strain evidence="3 4">NJM0002</strain>
    </source>
</reference>
<feature type="compositionally biased region" description="Acidic residues" evidence="1">
    <location>
        <begin position="98"/>
        <end position="107"/>
    </location>
</feature>
<dbReference type="RefSeq" id="XP_008871598.1">
    <property type="nucleotide sequence ID" value="XM_008873376.1"/>
</dbReference>
<name>A0A024U2H8_9STRA</name>
<sequence>MGKQPSPVAERQVVVPQPKRFRGGKVKVNLAAALERVHASTWRPIVPMTEDEDELPLEMCFDGLMLGNGMTMLRGGCSWIDEGRPLSSASERSTADFMENDVNDDPLSDEELANLCAST</sequence>
<organism evidence="2">
    <name type="scientific">Aphanomyces invadans</name>
    <dbReference type="NCBI Taxonomy" id="157072"/>
    <lineage>
        <taxon>Eukaryota</taxon>
        <taxon>Sar</taxon>
        <taxon>Stramenopiles</taxon>
        <taxon>Oomycota</taxon>
        <taxon>Saprolegniomycetes</taxon>
        <taxon>Saprolegniales</taxon>
        <taxon>Verrucalvaceae</taxon>
        <taxon>Aphanomyces</taxon>
    </lineage>
</organism>
<dbReference type="OrthoDB" id="76673at2759"/>
<evidence type="ECO:0000313" key="2">
    <source>
        <dbReference type="EMBL" id="ETV99822.1"/>
    </source>
</evidence>
<protein>
    <submittedName>
        <fullName evidence="2">Uncharacterized protein</fullName>
    </submittedName>
</protein>
<dbReference type="Proteomes" id="UP000285060">
    <property type="component" value="Unassembled WGS sequence"/>
</dbReference>
<dbReference type="EMBL" id="KI913966">
    <property type="protein sequence ID" value="ETV99822.1"/>
    <property type="molecule type" value="Genomic_DNA"/>
</dbReference>
<accession>A0A024U2H8</accession>